<dbReference type="AlphaFoldDB" id="A0A840AKZ0"/>
<dbReference type="InterPro" id="IPR004111">
    <property type="entry name" value="Repressor_TetR_C"/>
</dbReference>
<dbReference type="InterPro" id="IPR050109">
    <property type="entry name" value="HTH-type_TetR-like_transc_reg"/>
</dbReference>
<dbReference type="Gene3D" id="1.10.10.60">
    <property type="entry name" value="Homeodomain-like"/>
    <property type="match status" value="1"/>
</dbReference>
<dbReference type="Pfam" id="PF00440">
    <property type="entry name" value="TetR_N"/>
    <property type="match status" value="1"/>
</dbReference>
<evidence type="ECO:0000313" key="8">
    <source>
        <dbReference type="EMBL" id="MBB3929923.1"/>
    </source>
</evidence>
<dbReference type="Gene3D" id="1.10.357.10">
    <property type="entry name" value="Tetracycline Repressor, domain 2"/>
    <property type="match status" value="1"/>
</dbReference>
<dbReference type="InterPro" id="IPR009057">
    <property type="entry name" value="Homeodomain-like_sf"/>
</dbReference>
<dbReference type="GO" id="GO:0000976">
    <property type="term" value="F:transcription cis-regulatory region binding"/>
    <property type="evidence" value="ECO:0007669"/>
    <property type="project" value="TreeGrafter"/>
</dbReference>
<evidence type="ECO:0000256" key="5">
    <source>
        <dbReference type="ARBA" id="ARBA00023163"/>
    </source>
</evidence>
<dbReference type="RefSeq" id="WP_183397533.1">
    <property type="nucleotide sequence ID" value="NZ_JACIDS010000001.1"/>
</dbReference>
<feature type="domain" description="HTH tetR-type" evidence="7">
    <location>
        <begin position="2"/>
        <end position="62"/>
    </location>
</feature>
<dbReference type="GO" id="GO:0046677">
    <property type="term" value="P:response to antibiotic"/>
    <property type="evidence" value="ECO:0007669"/>
    <property type="project" value="InterPro"/>
</dbReference>
<dbReference type="PRINTS" id="PR00400">
    <property type="entry name" value="TETREPRESSOR"/>
</dbReference>
<dbReference type="Pfam" id="PF02909">
    <property type="entry name" value="TetR_C_1"/>
    <property type="match status" value="1"/>
</dbReference>
<proteinExistence type="predicted"/>
<dbReference type="GO" id="GO:0003700">
    <property type="term" value="F:DNA-binding transcription factor activity"/>
    <property type="evidence" value="ECO:0007669"/>
    <property type="project" value="TreeGrafter"/>
</dbReference>
<keyword evidence="2" id="KW-0678">Repressor</keyword>
<dbReference type="EMBL" id="JACIDS010000001">
    <property type="protein sequence ID" value="MBB3929923.1"/>
    <property type="molecule type" value="Genomic_DNA"/>
</dbReference>
<evidence type="ECO:0000256" key="3">
    <source>
        <dbReference type="ARBA" id="ARBA00023015"/>
    </source>
</evidence>
<evidence type="ECO:0000313" key="9">
    <source>
        <dbReference type="Proteomes" id="UP000553963"/>
    </source>
</evidence>
<dbReference type="InterPro" id="IPR023772">
    <property type="entry name" value="DNA-bd_HTH_TetR-type_CS"/>
</dbReference>
<keyword evidence="3" id="KW-0805">Transcription regulation</keyword>
<organism evidence="8 9">
    <name type="scientific">Kaistia hirudinis</name>
    <dbReference type="NCBI Taxonomy" id="1293440"/>
    <lineage>
        <taxon>Bacteria</taxon>
        <taxon>Pseudomonadati</taxon>
        <taxon>Pseudomonadota</taxon>
        <taxon>Alphaproteobacteria</taxon>
        <taxon>Hyphomicrobiales</taxon>
        <taxon>Kaistiaceae</taxon>
        <taxon>Kaistia</taxon>
    </lineage>
</organism>
<dbReference type="PANTHER" id="PTHR30055">
    <property type="entry name" value="HTH-TYPE TRANSCRIPTIONAL REGULATOR RUTR"/>
    <property type="match status" value="1"/>
</dbReference>
<dbReference type="InterPro" id="IPR001647">
    <property type="entry name" value="HTH_TetR"/>
</dbReference>
<evidence type="ECO:0000256" key="2">
    <source>
        <dbReference type="ARBA" id="ARBA00022491"/>
    </source>
</evidence>
<name>A0A840AKZ0_9HYPH</name>
<evidence type="ECO:0000256" key="1">
    <source>
        <dbReference type="ARBA" id="ARBA00002856"/>
    </source>
</evidence>
<reference evidence="8 9" key="1">
    <citation type="submission" date="2020-08" db="EMBL/GenBank/DDBJ databases">
        <title>Genomic Encyclopedia of Type Strains, Phase IV (KMG-IV): sequencing the most valuable type-strain genomes for metagenomic binning, comparative biology and taxonomic classification.</title>
        <authorList>
            <person name="Goeker M."/>
        </authorList>
    </citation>
    <scope>NUCLEOTIDE SEQUENCE [LARGE SCALE GENOMIC DNA]</scope>
    <source>
        <strain evidence="8 9">DSM 25966</strain>
    </source>
</reference>
<dbReference type="GO" id="GO:0045892">
    <property type="term" value="P:negative regulation of DNA-templated transcription"/>
    <property type="evidence" value="ECO:0007669"/>
    <property type="project" value="InterPro"/>
</dbReference>
<dbReference type="PANTHER" id="PTHR30055:SF151">
    <property type="entry name" value="TRANSCRIPTIONAL REGULATORY PROTEIN"/>
    <property type="match status" value="1"/>
</dbReference>
<comment type="caution">
    <text evidence="8">The sequence shown here is derived from an EMBL/GenBank/DDBJ whole genome shotgun (WGS) entry which is preliminary data.</text>
</comment>
<evidence type="ECO:0000256" key="6">
    <source>
        <dbReference type="PROSITE-ProRule" id="PRU00335"/>
    </source>
</evidence>
<comment type="function">
    <text evidence="1">TetR is the repressor of the tetracycline resistance element; its N-terminal region forms a helix-turn-helix structure and binds DNA. Binding of tetracycline to TetR reduces the repressor affinity for the tetracycline resistance gene (tetA) promoter operator sites.</text>
</comment>
<dbReference type="Proteomes" id="UP000553963">
    <property type="component" value="Unassembled WGS sequence"/>
</dbReference>
<keyword evidence="9" id="KW-1185">Reference proteome</keyword>
<dbReference type="SUPFAM" id="SSF46689">
    <property type="entry name" value="Homeodomain-like"/>
    <property type="match status" value="1"/>
</dbReference>
<feature type="DNA-binding region" description="H-T-H motif" evidence="6">
    <location>
        <begin position="25"/>
        <end position="44"/>
    </location>
</feature>
<dbReference type="PROSITE" id="PS01081">
    <property type="entry name" value="HTH_TETR_1"/>
    <property type="match status" value="1"/>
</dbReference>
<accession>A0A840AKZ0</accession>
<gene>
    <name evidence="8" type="ORF">GGR25_000942</name>
</gene>
<dbReference type="PRINTS" id="PR00455">
    <property type="entry name" value="HTHTETR"/>
</dbReference>
<sequence length="212" mass="23158">MKVDRARIVDEALQLLNEVGVDRLTTRALAIRLGVQQPALYWHFKSKRALLNAMNDEIQARAPGRRAPLPGEPWRAFLEMNARNFHAGLTAWRDGARVHAGTEAGPQDLDQIEAQLRHLVEAGFSAVFAMDLVIAISRYTVGCVVEEQAESVEDADRRALDEGAKAYPLTAIAVHHYRTSSPAAAFELGLRLILDGAAAVLAGGEEEANDEP</sequence>
<dbReference type="InterPro" id="IPR003012">
    <property type="entry name" value="Tet_transcr_reg_TetR"/>
</dbReference>
<protein>
    <submittedName>
        <fullName evidence="8">TetR/AcrR family tetracycline transcriptional repressor</fullName>
    </submittedName>
</protein>
<evidence type="ECO:0000256" key="4">
    <source>
        <dbReference type="ARBA" id="ARBA00023125"/>
    </source>
</evidence>
<dbReference type="PROSITE" id="PS50977">
    <property type="entry name" value="HTH_TETR_2"/>
    <property type="match status" value="1"/>
</dbReference>
<keyword evidence="5" id="KW-0804">Transcription</keyword>
<keyword evidence="4 6" id="KW-0238">DNA-binding</keyword>
<dbReference type="SUPFAM" id="SSF48498">
    <property type="entry name" value="Tetracyclin repressor-like, C-terminal domain"/>
    <property type="match status" value="1"/>
</dbReference>
<dbReference type="InterPro" id="IPR036271">
    <property type="entry name" value="Tet_transcr_reg_TetR-rel_C_sf"/>
</dbReference>
<evidence type="ECO:0000259" key="7">
    <source>
        <dbReference type="PROSITE" id="PS50977"/>
    </source>
</evidence>